<dbReference type="AlphaFoldDB" id="A0AAW1RC75"/>
<protein>
    <submittedName>
        <fullName evidence="2">Uncharacterized protein</fullName>
    </submittedName>
</protein>
<feature type="compositionally biased region" description="Polar residues" evidence="1">
    <location>
        <begin position="1"/>
        <end position="15"/>
    </location>
</feature>
<name>A0AAW1RC75_9CHLO</name>
<accession>A0AAW1RC75</accession>
<dbReference type="Proteomes" id="UP001438707">
    <property type="component" value="Unassembled WGS sequence"/>
</dbReference>
<keyword evidence="3" id="KW-1185">Reference proteome</keyword>
<evidence type="ECO:0000313" key="3">
    <source>
        <dbReference type="Proteomes" id="UP001438707"/>
    </source>
</evidence>
<comment type="caution">
    <text evidence="2">The sequence shown here is derived from an EMBL/GenBank/DDBJ whole genome shotgun (WGS) entry which is preliminary data.</text>
</comment>
<evidence type="ECO:0000256" key="1">
    <source>
        <dbReference type="SAM" id="MobiDB-lite"/>
    </source>
</evidence>
<gene>
    <name evidence="2" type="ORF">WJX74_007966</name>
</gene>
<organism evidence="2 3">
    <name type="scientific">Apatococcus lobatus</name>
    <dbReference type="NCBI Taxonomy" id="904363"/>
    <lineage>
        <taxon>Eukaryota</taxon>
        <taxon>Viridiplantae</taxon>
        <taxon>Chlorophyta</taxon>
        <taxon>core chlorophytes</taxon>
        <taxon>Trebouxiophyceae</taxon>
        <taxon>Chlorellales</taxon>
        <taxon>Chlorellaceae</taxon>
        <taxon>Apatococcus</taxon>
    </lineage>
</organism>
<dbReference type="EMBL" id="JALJOS010000014">
    <property type="protein sequence ID" value="KAK9831215.1"/>
    <property type="molecule type" value="Genomic_DNA"/>
</dbReference>
<proteinExistence type="predicted"/>
<feature type="region of interest" description="Disordered" evidence="1">
    <location>
        <begin position="1"/>
        <end position="36"/>
    </location>
</feature>
<evidence type="ECO:0000313" key="2">
    <source>
        <dbReference type="EMBL" id="KAK9831215.1"/>
    </source>
</evidence>
<reference evidence="2 3" key="1">
    <citation type="journal article" date="2024" name="Nat. Commun.">
        <title>Phylogenomics reveals the evolutionary origins of lichenization in chlorophyte algae.</title>
        <authorList>
            <person name="Puginier C."/>
            <person name="Libourel C."/>
            <person name="Otte J."/>
            <person name="Skaloud P."/>
            <person name="Haon M."/>
            <person name="Grisel S."/>
            <person name="Petersen M."/>
            <person name="Berrin J.G."/>
            <person name="Delaux P.M."/>
            <person name="Dal Grande F."/>
            <person name="Keller J."/>
        </authorList>
    </citation>
    <scope>NUCLEOTIDE SEQUENCE [LARGE SCALE GENOMIC DNA]</scope>
    <source>
        <strain evidence="2 3">SAG 2145</strain>
    </source>
</reference>
<sequence>MVLQPNQTTRTTLPSDLSARRTEPFRPLPAGHIPDSALEATGVKPEPFRRWLKTAKGQENPPPLLLARFVNDMMVASLTEQDELGPLEMPYIDFSKLGLQPAEAQILQERYINWFVNMIPDFRPSFTKLVQYGLVWRRYEVWQEQYFCMSNGKP</sequence>